<feature type="transmembrane region" description="Helical" evidence="6">
    <location>
        <begin position="21"/>
        <end position="39"/>
    </location>
</feature>
<evidence type="ECO:0000256" key="2">
    <source>
        <dbReference type="ARBA" id="ARBA00006070"/>
    </source>
</evidence>
<sequence>MSFCLCSRSTFVNEADAIRQIALVSLISYFHMGCDFWLYDGILSYSIRCCHPSHRLSTVRAILIAIVCTFFPFLDIPVFWPILVLYFIMLFTLMMKRQIKVSRFASSEKFHILFTLFLCPLI</sequence>
<name>A0A504YJU0_FASGI</name>
<dbReference type="PANTHER" id="PTHR10743">
    <property type="entry name" value="PROTEIN RER1"/>
    <property type="match status" value="1"/>
</dbReference>
<dbReference type="GO" id="GO:0006621">
    <property type="term" value="P:protein retention in ER lumen"/>
    <property type="evidence" value="ECO:0007669"/>
    <property type="project" value="TreeGrafter"/>
</dbReference>
<dbReference type="EMBL" id="SUNJ01008039">
    <property type="protein sequence ID" value="TPP61554.1"/>
    <property type="molecule type" value="Genomic_DNA"/>
</dbReference>
<keyword evidence="3 6" id="KW-0812">Transmembrane</keyword>
<evidence type="ECO:0000256" key="3">
    <source>
        <dbReference type="ARBA" id="ARBA00022692"/>
    </source>
</evidence>
<dbReference type="GO" id="GO:0000139">
    <property type="term" value="C:Golgi membrane"/>
    <property type="evidence" value="ECO:0007669"/>
    <property type="project" value="TreeGrafter"/>
</dbReference>
<feature type="transmembrane region" description="Helical" evidence="6">
    <location>
        <begin position="61"/>
        <end position="94"/>
    </location>
</feature>
<accession>A0A504YJU0</accession>
<reference evidence="7 8" key="1">
    <citation type="submission" date="2019-04" db="EMBL/GenBank/DDBJ databases">
        <title>Annotation for the trematode Fasciola gigantica.</title>
        <authorList>
            <person name="Choi Y.-J."/>
        </authorList>
    </citation>
    <scope>NUCLEOTIDE SEQUENCE [LARGE SCALE GENOMIC DNA]</scope>
    <source>
        <strain evidence="7">Uganda_cow_1</strain>
    </source>
</reference>
<evidence type="ECO:0000256" key="4">
    <source>
        <dbReference type="ARBA" id="ARBA00022989"/>
    </source>
</evidence>
<dbReference type="Proteomes" id="UP000316759">
    <property type="component" value="Unassembled WGS sequence"/>
</dbReference>
<dbReference type="PANTHER" id="PTHR10743:SF0">
    <property type="entry name" value="PROTEIN RER1"/>
    <property type="match status" value="1"/>
</dbReference>
<dbReference type="AlphaFoldDB" id="A0A504YJU0"/>
<dbReference type="STRING" id="46835.A0A504YJU0"/>
<keyword evidence="4 6" id="KW-1133">Transmembrane helix</keyword>
<dbReference type="InterPro" id="IPR004932">
    <property type="entry name" value="Rer1"/>
</dbReference>
<dbReference type="Pfam" id="PF03248">
    <property type="entry name" value="Rer1"/>
    <property type="match status" value="1"/>
</dbReference>
<keyword evidence="5 6" id="KW-0472">Membrane</keyword>
<evidence type="ECO:0000313" key="8">
    <source>
        <dbReference type="Proteomes" id="UP000316759"/>
    </source>
</evidence>
<dbReference type="GO" id="GO:0006890">
    <property type="term" value="P:retrograde vesicle-mediated transport, Golgi to endoplasmic reticulum"/>
    <property type="evidence" value="ECO:0007669"/>
    <property type="project" value="TreeGrafter"/>
</dbReference>
<keyword evidence="8" id="KW-1185">Reference proteome</keyword>
<dbReference type="OrthoDB" id="448250at2759"/>
<evidence type="ECO:0000256" key="6">
    <source>
        <dbReference type="SAM" id="Phobius"/>
    </source>
</evidence>
<dbReference type="GO" id="GO:0005783">
    <property type="term" value="C:endoplasmic reticulum"/>
    <property type="evidence" value="ECO:0007669"/>
    <property type="project" value="GOC"/>
</dbReference>
<evidence type="ECO:0000256" key="1">
    <source>
        <dbReference type="ARBA" id="ARBA00004141"/>
    </source>
</evidence>
<protein>
    <submittedName>
        <fullName evidence="7">Protein RER1</fullName>
    </submittedName>
</protein>
<gene>
    <name evidence="7" type="ORF">FGIG_05353</name>
</gene>
<organism evidence="7 8">
    <name type="scientific">Fasciola gigantica</name>
    <name type="common">Giant liver fluke</name>
    <dbReference type="NCBI Taxonomy" id="46835"/>
    <lineage>
        <taxon>Eukaryota</taxon>
        <taxon>Metazoa</taxon>
        <taxon>Spiralia</taxon>
        <taxon>Lophotrochozoa</taxon>
        <taxon>Platyhelminthes</taxon>
        <taxon>Trematoda</taxon>
        <taxon>Digenea</taxon>
        <taxon>Plagiorchiida</taxon>
        <taxon>Echinostomata</taxon>
        <taxon>Echinostomatoidea</taxon>
        <taxon>Fasciolidae</taxon>
        <taxon>Fasciola</taxon>
    </lineage>
</organism>
<proteinExistence type="inferred from homology"/>
<evidence type="ECO:0000313" key="7">
    <source>
        <dbReference type="EMBL" id="TPP61554.1"/>
    </source>
</evidence>
<comment type="subcellular location">
    <subcellularLocation>
        <location evidence="1">Membrane</location>
        <topology evidence="1">Multi-pass membrane protein</topology>
    </subcellularLocation>
</comment>
<evidence type="ECO:0000256" key="5">
    <source>
        <dbReference type="ARBA" id="ARBA00023136"/>
    </source>
</evidence>
<comment type="similarity">
    <text evidence="2">Belongs to the RER1 family.</text>
</comment>
<comment type="caution">
    <text evidence="7">The sequence shown here is derived from an EMBL/GenBank/DDBJ whole genome shotgun (WGS) entry which is preliminary data.</text>
</comment>